<reference evidence="23" key="1">
    <citation type="submission" date="2022-07" db="EMBL/GenBank/DDBJ databases">
        <title>Parvularcula maris sp. nov., an algicidal bacterium isolated from seawater.</title>
        <authorList>
            <person name="Li F."/>
        </authorList>
    </citation>
    <scope>NUCLEOTIDE SEQUENCE</scope>
    <source>
        <strain evidence="23">BGMRC 0090</strain>
    </source>
</reference>
<evidence type="ECO:0000256" key="19">
    <source>
        <dbReference type="PIRSR" id="PIRSR606309-3"/>
    </source>
</evidence>
<evidence type="ECO:0000256" key="3">
    <source>
        <dbReference type="ARBA" id="ARBA00020352"/>
    </source>
</evidence>
<evidence type="ECO:0000256" key="21">
    <source>
        <dbReference type="SAM" id="MobiDB-lite"/>
    </source>
</evidence>
<evidence type="ECO:0000256" key="7">
    <source>
        <dbReference type="ARBA" id="ARBA00022722"/>
    </source>
</evidence>
<evidence type="ECO:0000256" key="5">
    <source>
        <dbReference type="ARBA" id="ARBA00022695"/>
    </source>
</evidence>
<evidence type="ECO:0000256" key="10">
    <source>
        <dbReference type="ARBA" id="ARBA00022839"/>
    </source>
</evidence>
<keyword evidence="10 20" id="KW-0269">Exonuclease</keyword>
<keyword evidence="8 19" id="KW-0479">Metal-binding</keyword>
<evidence type="ECO:0000256" key="18">
    <source>
        <dbReference type="PIRSR" id="PIRSR606309-2"/>
    </source>
</evidence>
<evidence type="ECO:0000256" key="13">
    <source>
        <dbReference type="ARBA" id="ARBA00023211"/>
    </source>
</evidence>
<evidence type="ECO:0000259" key="22">
    <source>
        <dbReference type="SMART" id="SM00479"/>
    </source>
</evidence>
<dbReference type="GO" id="GO:0005829">
    <property type="term" value="C:cytosol"/>
    <property type="evidence" value="ECO:0007669"/>
    <property type="project" value="TreeGrafter"/>
</dbReference>
<comment type="subunit">
    <text evidence="15 20">DNA polymerase III contains a core (composed of alpha, epsilon and theta chains) that associates with a tau subunit. This core dimerizes to form the POLIII' complex. PolIII' associates with the gamma complex (composed of gamma, delta, delta', psi and chi chains) and with the beta chain to form the complete DNA polymerase III complex.</text>
</comment>
<comment type="cofactor">
    <cofactor evidence="1 20">
        <name>Mn(2+)</name>
        <dbReference type="ChEBI" id="CHEBI:29035"/>
    </cofactor>
</comment>
<feature type="binding site" evidence="18">
    <location>
        <position position="52"/>
    </location>
    <ligand>
        <name>substrate</name>
    </ligand>
</feature>
<feature type="binding site" evidence="18">
    <location>
        <position position="9"/>
    </location>
    <ligand>
        <name>substrate</name>
    </ligand>
</feature>
<gene>
    <name evidence="20 23" type="primary">dnaQ</name>
    <name evidence="23" type="ORF">NOG11_00335</name>
</gene>
<evidence type="ECO:0000313" key="24">
    <source>
        <dbReference type="Proteomes" id="UP001142610"/>
    </source>
</evidence>
<proteinExistence type="predicted"/>
<dbReference type="NCBIfam" id="TIGR00573">
    <property type="entry name" value="dnaq"/>
    <property type="match status" value="1"/>
</dbReference>
<dbReference type="Gene3D" id="3.30.420.10">
    <property type="entry name" value="Ribonuclease H-like superfamily/Ribonuclease H"/>
    <property type="match status" value="1"/>
</dbReference>
<evidence type="ECO:0000313" key="23">
    <source>
        <dbReference type="EMBL" id="MCQ8183826.1"/>
    </source>
</evidence>
<comment type="function">
    <text evidence="14 20">DNA polymerase III is a complex, multichain enzyme responsible for most of the replicative synthesis in bacteria. The epsilon subunit contain the editing function and is a proofreading 3'-5' exonuclease.</text>
</comment>
<dbReference type="AlphaFoldDB" id="A0A9X2RHF2"/>
<name>A0A9X2RHF2_9PROT</name>
<dbReference type="RefSeq" id="WP_256617629.1">
    <property type="nucleotide sequence ID" value="NZ_JANIBC010000001.1"/>
</dbReference>
<feature type="binding site" evidence="18">
    <location>
        <position position="158"/>
    </location>
    <ligand>
        <name>substrate</name>
    </ligand>
</feature>
<feature type="binding site" evidence="19">
    <location>
        <position position="7"/>
    </location>
    <ligand>
        <name>a divalent metal cation</name>
        <dbReference type="ChEBI" id="CHEBI:60240"/>
        <label>1</label>
        <note>catalytic</note>
    </ligand>
</feature>
<evidence type="ECO:0000256" key="4">
    <source>
        <dbReference type="ARBA" id="ARBA00022679"/>
    </source>
</evidence>
<dbReference type="PANTHER" id="PTHR30231:SF41">
    <property type="entry name" value="DNA POLYMERASE III SUBUNIT EPSILON"/>
    <property type="match status" value="1"/>
</dbReference>
<dbReference type="InterPro" id="IPR006054">
    <property type="entry name" value="DnaQ"/>
</dbReference>
<dbReference type="FunFam" id="3.30.420.10:FF:000012">
    <property type="entry name" value="DNA polymerase III subunit epsilon"/>
    <property type="match status" value="1"/>
</dbReference>
<dbReference type="PANTHER" id="PTHR30231">
    <property type="entry name" value="DNA POLYMERASE III SUBUNIT EPSILON"/>
    <property type="match status" value="1"/>
</dbReference>
<feature type="domain" description="Exonuclease" evidence="22">
    <location>
        <begin position="2"/>
        <end position="175"/>
    </location>
</feature>
<dbReference type="InterPro" id="IPR036397">
    <property type="entry name" value="RNaseH_sf"/>
</dbReference>
<dbReference type="InterPro" id="IPR006309">
    <property type="entry name" value="DnaQ_proteo"/>
</dbReference>
<dbReference type="NCBIfam" id="TIGR01406">
    <property type="entry name" value="dnaQ_proteo"/>
    <property type="match status" value="1"/>
</dbReference>
<evidence type="ECO:0000256" key="6">
    <source>
        <dbReference type="ARBA" id="ARBA00022705"/>
    </source>
</evidence>
<evidence type="ECO:0000256" key="16">
    <source>
        <dbReference type="ARBA" id="ARBA00049244"/>
    </source>
</evidence>
<evidence type="ECO:0000256" key="17">
    <source>
        <dbReference type="PIRSR" id="PIRSR606309-1"/>
    </source>
</evidence>
<dbReference type="Pfam" id="PF00929">
    <property type="entry name" value="RNase_T"/>
    <property type="match status" value="1"/>
</dbReference>
<feature type="binding site" evidence="19">
    <location>
        <position position="158"/>
    </location>
    <ligand>
        <name>a divalent metal cation</name>
        <dbReference type="ChEBI" id="CHEBI:60240"/>
        <label>1</label>
        <note>catalytic</note>
    </ligand>
</feature>
<dbReference type="GO" id="GO:0045004">
    <property type="term" value="P:DNA replication proofreading"/>
    <property type="evidence" value="ECO:0007669"/>
    <property type="project" value="TreeGrafter"/>
</dbReference>
<evidence type="ECO:0000256" key="9">
    <source>
        <dbReference type="ARBA" id="ARBA00022801"/>
    </source>
</evidence>
<accession>A0A9X2RHF2</accession>
<evidence type="ECO:0000256" key="12">
    <source>
        <dbReference type="ARBA" id="ARBA00022932"/>
    </source>
</evidence>
<protein>
    <recommendedName>
        <fullName evidence="3 20">DNA polymerase III subunit epsilon</fullName>
        <ecNumber evidence="2 20">2.7.7.7</ecNumber>
    </recommendedName>
</protein>
<keyword evidence="12 20" id="KW-0239">DNA-directed DNA polymerase</keyword>
<dbReference type="GO" id="GO:0003887">
    <property type="term" value="F:DNA-directed DNA polymerase activity"/>
    <property type="evidence" value="ECO:0007669"/>
    <property type="project" value="UniProtKB-KW"/>
</dbReference>
<sequence>MRQIIFDTETTGFSPQDGDRLIEIGAVEMIDGNVTGETFHTYVNPDREVPIEAYRVHQISTEFLRDKPRFHEDSVGPAFLRFIGDAELVAHNAPFDMGFINAELALAGMPELTNSVRDTVPLARRKFPGAPASLDALCQRFGISKAEREEKGHGALLDSELLAKVFIELTGGRQTALFGADGRGGSQGAARSGAPTRQRGKELPPRLTDAEKEAHAAFIGELKTPIWAKVAG</sequence>
<dbReference type="SMART" id="SM00479">
    <property type="entry name" value="EXOIII"/>
    <property type="match status" value="1"/>
</dbReference>
<comment type="caution">
    <text evidence="23">The sequence shown here is derived from an EMBL/GenBank/DDBJ whole genome shotgun (WGS) entry which is preliminary data.</text>
</comment>
<dbReference type="InterPro" id="IPR012337">
    <property type="entry name" value="RNaseH-like_sf"/>
</dbReference>
<dbReference type="Proteomes" id="UP001142610">
    <property type="component" value="Unassembled WGS sequence"/>
</dbReference>
<feature type="region of interest" description="Disordered" evidence="21">
    <location>
        <begin position="179"/>
        <end position="209"/>
    </location>
</feature>
<feature type="compositionally biased region" description="Basic and acidic residues" evidence="21">
    <location>
        <begin position="199"/>
        <end position="209"/>
    </location>
</feature>
<dbReference type="EMBL" id="JANIBC010000001">
    <property type="protein sequence ID" value="MCQ8183826.1"/>
    <property type="molecule type" value="Genomic_DNA"/>
</dbReference>
<dbReference type="NCBIfam" id="NF004316">
    <property type="entry name" value="PRK05711.1"/>
    <property type="match status" value="1"/>
</dbReference>
<comment type="cofactor">
    <cofactor evidence="19">
        <name>Mg(2+)</name>
        <dbReference type="ChEBI" id="CHEBI:18420"/>
    </cofactor>
    <cofactor evidence="19">
        <name>Mn(2+)</name>
        <dbReference type="ChEBI" id="CHEBI:29035"/>
    </cofactor>
    <text evidence="19">Binds 2 divalent metal cations. Magnesium or manganese.</text>
</comment>
<evidence type="ECO:0000256" key="1">
    <source>
        <dbReference type="ARBA" id="ARBA00001936"/>
    </source>
</evidence>
<keyword evidence="13 19" id="KW-0464">Manganese</keyword>
<organism evidence="23 24">
    <name type="scientific">Parvularcula maris</name>
    <dbReference type="NCBI Taxonomy" id="2965077"/>
    <lineage>
        <taxon>Bacteria</taxon>
        <taxon>Pseudomonadati</taxon>
        <taxon>Pseudomonadota</taxon>
        <taxon>Alphaproteobacteria</taxon>
        <taxon>Parvularculales</taxon>
        <taxon>Parvularculaceae</taxon>
        <taxon>Parvularcula</taxon>
    </lineage>
</organism>
<keyword evidence="6 20" id="KW-0235">DNA replication</keyword>
<dbReference type="SUPFAM" id="SSF53098">
    <property type="entry name" value="Ribonuclease H-like"/>
    <property type="match status" value="1"/>
</dbReference>
<feature type="binding site" evidence="18">
    <location>
        <position position="57"/>
    </location>
    <ligand>
        <name>substrate</name>
    </ligand>
</feature>
<evidence type="ECO:0000256" key="14">
    <source>
        <dbReference type="ARBA" id="ARBA00025483"/>
    </source>
</evidence>
<dbReference type="GO" id="GO:0008408">
    <property type="term" value="F:3'-5' exonuclease activity"/>
    <property type="evidence" value="ECO:0007669"/>
    <property type="project" value="TreeGrafter"/>
</dbReference>
<dbReference type="InterPro" id="IPR013520">
    <property type="entry name" value="Ribonucl_H"/>
</dbReference>
<keyword evidence="9 20" id="KW-0378">Hydrolase</keyword>
<dbReference type="EC" id="2.7.7.7" evidence="2 20"/>
<keyword evidence="24" id="KW-1185">Reference proteome</keyword>
<evidence type="ECO:0000256" key="15">
    <source>
        <dbReference type="ARBA" id="ARBA00026073"/>
    </source>
</evidence>
<evidence type="ECO:0000256" key="11">
    <source>
        <dbReference type="ARBA" id="ARBA00022842"/>
    </source>
</evidence>
<evidence type="ECO:0000256" key="8">
    <source>
        <dbReference type="ARBA" id="ARBA00022723"/>
    </source>
</evidence>
<dbReference type="CDD" id="cd06131">
    <property type="entry name" value="DNA_pol_III_epsilon_Ecoli_like"/>
    <property type="match status" value="1"/>
</dbReference>
<dbReference type="GO" id="GO:0046872">
    <property type="term" value="F:metal ion binding"/>
    <property type="evidence" value="ECO:0007669"/>
    <property type="project" value="UniProtKB-KW"/>
</dbReference>
<evidence type="ECO:0000256" key="20">
    <source>
        <dbReference type="RuleBase" id="RU364087"/>
    </source>
</evidence>
<feature type="binding site" evidence="19">
    <location>
        <position position="9"/>
    </location>
    <ligand>
        <name>a divalent metal cation</name>
        <dbReference type="ChEBI" id="CHEBI:60240"/>
        <label>1</label>
        <note>catalytic</note>
    </ligand>
</feature>
<keyword evidence="5 20" id="KW-0548">Nucleotidyltransferase</keyword>
<comment type="catalytic activity">
    <reaction evidence="16 20">
        <text>DNA(n) + a 2'-deoxyribonucleoside 5'-triphosphate = DNA(n+1) + diphosphate</text>
        <dbReference type="Rhea" id="RHEA:22508"/>
        <dbReference type="Rhea" id="RHEA-COMP:17339"/>
        <dbReference type="Rhea" id="RHEA-COMP:17340"/>
        <dbReference type="ChEBI" id="CHEBI:33019"/>
        <dbReference type="ChEBI" id="CHEBI:61560"/>
        <dbReference type="ChEBI" id="CHEBI:173112"/>
        <dbReference type="EC" id="2.7.7.7"/>
    </reaction>
</comment>
<feature type="active site" description="Proton acceptor" evidence="17">
    <location>
        <position position="153"/>
    </location>
</feature>
<keyword evidence="11 19" id="KW-0460">Magnesium</keyword>
<dbReference type="GO" id="GO:0003677">
    <property type="term" value="F:DNA binding"/>
    <property type="evidence" value="ECO:0007669"/>
    <property type="project" value="InterPro"/>
</dbReference>
<keyword evidence="4 20" id="KW-0808">Transferase</keyword>
<keyword evidence="7 20" id="KW-0540">Nuclease</keyword>
<evidence type="ECO:0000256" key="2">
    <source>
        <dbReference type="ARBA" id="ARBA00012417"/>
    </source>
</evidence>
<feature type="binding site" evidence="18">
    <location>
        <position position="7"/>
    </location>
    <ligand>
        <name>substrate</name>
    </ligand>
</feature>